<organism evidence="7 8">
    <name type="scientific">Prauserella marina</name>
    <dbReference type="NCBI Taxonomy" id="530584"/>
    <lineage>
        <taxon>Bacteria</taxon>
        <taxon>Bacillati</taxon>
        <taxon>Actinomycetota</taxon>
        <taxon>Actinomycetes</taxon>
        <taxon>Pseudonocardiales</taxon>
        <taxon>Pseudonocardiaceae</taxon>
        <taxon>Prauserella</taxon>
    </lineage>
</organism>
<keyword evidence="3" id="KW-1003">Cell membrane</keyword>
<dbReference type="GO" id="GO:0022857">
    <property type="term" value="F:transmembrane transporter activity"/>
    <property type="evidence" value="ECO:0007669"/>
    <property type="project" value="InterPro"/>
</dbReference>
<dbReference type="InterPro" id="IPR005829">
    <property type="entry name" value="Sugar_transporter_CS"/>
</dbReference>
<evidence type="ECO:0000256" key="5">
    <source>
        <dbReference type="ARBA" id="ARBA00022989"/>
    </source>
</evidence>
<dbReference type="Proteomes" id="UP000199494">
    <property type="component" value="Unassembled WGS sequence"/>
</dbReference>
<evidence type="ECO:0000256" key="6">
    <source>
        <dbReference type="ARBA" id="ARBA00023136"/>
    </source>
</evidence>
<dbReference type="PANTHER" id="PTHR43045:SF1">
    <property type="entry name" value="SHIKIMATE TRANSPORTER"/>
    <property type="match status" value="1"/>
</dbReference>
<accession>A0A1G6VI89</accession>
<dbReference type="OrthoDB" id="8953821at2"/>
<keyword evidence="4" id="KW-0812">Transmembrane</keyword>
<dbReference type="STRING" id="530584.SAMN05421630_109234"/>
<dbReference type="InterPro" id="IPR020846">
    <property type="entry name" value="MFS_dom"/>
</dbReference>
<keyword evidence="5" id="KW-1133">Transmembrane helix</keyword>
<dbReference type="InterPro" id="IPR036259">
    <property type="entry name" value="MFS_trans_sf"/>
</dbReference>
<keyword evidence="2" id="KW-0813">Transport</keyword>
<evidence type="ECO:0000256" key="2">
    <source>
        <dbReference type="ARBA" id="ARBA00022448"/>
    </source>
</evidence>
<keyword evidence="6" id="KW-0472">Membrane</keyword>
<sequence>MTRFPPSASAVAAEDDRREHRPMQTRAVVSGTLGSTLEWFDFAIYGALSATLFPALFFSGLGETGSLLASFASFGVGFVARPLGGLIFGHLGDRYGRRPILLGTFIAMGASSIVIGLLPTGQGVAIAVLLVVMRFIQGFALGGEATGAQLMTMEHAAGNRRGVLGSLMNVGSPLSQVIANLTLVLLTSVLSTENWEAWGWRIPFLASILLVAVGVYIRMKLEETPAFVVHKREGEAEKPNGLKVLAQQPLKIAQLTVGWGGPALTFYLIAVYGLSYLSDQGVSSNDGFLILMVANGVSVVFCVLGGWVSDRIGRKNVLLIGIAGCLAGVLLFFPVADTGAVGPAMAVVILALGSVQFGFGAQPALFAEQFPTSTRFSGSALSLTFANLIFAAPAPMAATALTEAGGSRTVMWVTVGILVASALALLPLADKRGVDLASFTTLTTGKDNA</sequence>
<dbReference type="SUPFAM" id="SSF103473">
    <property type="entry name" value="MFS general substrate transporter"/>
    <property type="match status" value="1"/>
</dbReference>
<dbReference type="GO" id="GO:0005886">
    <property type="term" value="C:plasma membrane"/>
    <property type="evidence" value="ECO:0007669"/>
    <property type="project" value="UniProtKB-SubCell"/>
</dbReference>
<dbReference type="PROSITE" id="PS00216">
    <property type="entry name" value="SUGAR_TRANSPORT_1"/>
    <property type="match status" value="1"/>
</dbReference>
<dbReference type="AlphaFoldDB" id="A0A1G6VI89"/>
<protein>
    <submittedName>
        <fullName evidence="7">Predicted arabinose efflux permease, MFS family</fullName>
    </submittedName>
</protein>
<name>A0A1G6VI89_9PSEU</name>
<dbReference type="Pfam" id="PF07690">
    <property type="entry name" value="MFS_1"/>
    <property type="match status" value="1"/>
</dbReference>
<dbReference type="EMBL" id="FMZE01000009">
    <property type="protein sequence ID" value="SDD52566.1"/>
    <property type="molecule type" value="Genomic_DNA"/>
</dbReference>
<reference evidence="7 8" key="1">
    <citation type="submission" date="2016-10" db="EMBL/GenBank/DDBJ databases">
        <authorList>
            <person name="de Groot N.N."/>
        </authorList>
    </citation>
    <scope>NUCLEOTIDE SEQUENCE [LARGE SCALE GENOMIC DNA]</scope>
    <source>
        <strain evidence="7 8">CGMCC 4.5506</strain>
    </source>
</reference>
<evidence type="ECO:0000313" key="7">
    <source>
        <dbReference type="EMBL" id="SDD52566.1"/>
    </source>
</evidence>
<dbReference type="RefSeq" id="WP_091808334.1">
    <property type="nucleotide sequence ID" value="NZ_CP016353.1"/>
</dbReference>
<dbReference type="InterPro" id="IPR011701">
    <property type="entry name" value="MFS"/>
</dbReference>
<evidence type="ECO:0000256" key="3">
    <source>
        <dbReference type="ARBA" id="ARBA00022475"/>
    </source>
</evidence>
<evidence type="ECO:0000256" key="4">
    <source>
        <dbReference type="ARBA" id="ARBA00022692"/>
    </source>
</evidence>
<dbReference type="Gene3D" id="1.20.1250.20">
    <property type="entry name" value="MFS general substrate transporter like domains"/>
    <property type="match status" value="2"/>
</dbReference>
<evidence type="ECO:0000256" key="1">
    <source>
        <dbReference type="ARBA" id="ARBA00004651"/>
    </source>
</evidence>
<evidence type="ECO:0000313" key="8">
    <source>
        <dbReference type="Proteomes" id="UP000199494"/>
    </source>
</evidence>
<keyword evidence="8" id="KW-1185">Reference proteome</keyword>
<dbReference type="PANTHER" id="PTHR43045">
    <property type="entry name" value="SHIKIMATE TRANSPORTER"/>
    <property type="match status" value="1"/>
</dbReference>
<proteinExistence type="predicted"/>
<gene>
    <name evidence="7" type="ORF">SAMN05421630_109234</name>
</gene>
<dbReference type="PROSITE" id="PS50850">
    <property type="entry name" value="MFS"/>
    <property type="match status" value="1"/>
</dbReference>
<comment type="subcellular location">
    <subcellularLocation>
        <location evidence="1">Cell membrane</location>
        <topology evidence="1">Multi-pass membrane protein</topology>
    </subcellularLocation>
</comment>